<name>A0A4R9KA99_9LEPT</name>
<evidence type="ECO:0000313" key="3">
    <source>
        <dbReference type="Proteomes" id="UP000297762"/>
    </source>
</evidence>
<proteinExistence type="predicted"/>
<protein>
    <submittedName>
        <fullName evidence="2">Glyoxalase</fullName>
    </submittedName>
</protein>
<dbReference type="InterPro" id="IPR029068">
    <property type="entry name" value="Glyas_Bleomycin-R_OHBP_Dase"/>
</dbReference>
<comment type="caution">
    <text evidence="2">The sequence shown here is derived from an EMBL/GenBank/DDBJ whole genome shotgun (WGS) entry which is preliminary data.</text>
</comment>
<dbReference type="AlphaFoldDB" id="A0A4R9KA99"/>
<evidence type="ECO:0000259" key="1">
    <source>
        <dbReference type="Pfam" id="PF00903"/>
    </source>
</evidence>
<gene>
    <name evidence="2" type="ORF">EHQ64_06555</name>
</gene>
<accession>A0A4R9KA99</accession>
<dbReference type="Gene3D" id="3.10.180.10">
    <property type="entry name" value="2,3-Dihydroxybiphenyl 1,2-Dioxygenase, domain 1"/>
    <property type="match status" value="1"/>
</dbReference>
<dbReference type="EMBL" id="RQGF01000012">
    <property type="protein sequence ID" value="TGL63607.1"/>
    <property type="molecule type" value="Genomic_DNA"/>
</dbReference>
<dbReference type="RefSeq" id="WP_135648686.1">
    <property type="nucleotide sequence ID" value="NZ_RQGF01000012.1"/>
</dbReference>
<sequence>MDQTTLKVVEIKAFLPAKDFELSKKFYEEIGFIKRSDSDGVAYFLLGESSFLLQNFYNKELAENLMMHLLVEDANAWYKNLSDKKIAEKFQVSISRPEERPWRMIDFILKDPSGIIWRIAQNI</sequence>
<dbReference type="CDD" id="cd08356">
    <property type="entry name" value="VOC_CChe_VCA0619_like"/>
    <property type="match status" value="1"/>
</dbReference>
<dbReference type="Proteomes" id="UP000297762">
    <property type="component" value="Unassembled WGS sequence"/>
</dbReference>
<dbReference type="Pfam" id="PF00903">
    <property type="entry name" value="Glyoxalase"/>
    <property type="match status" value="1"/>
</dbReference>
<evidence type="ECO:0000313" key="2">
    <source>
        <dbReference type="EMBL" id="TGL63607.1"/>
    </source>
</evidence>
<dbReference type="OrthoDB" id="9815599at2"/>
<reference evidence="2" key="1">
    <citation type="journal article" date="2019" name="PLoS Negl. Trop. Dis.">
        <title>Revisiting the worldwide diversity of Leptospira species in the environment.</title>
        <authorList>
            <person name="Vincent A.T."/>
            <person name="Schiettekatte O."/>
            <person name="Bourhy P."/>
            <person name="Veyrier F.J."/>
            <person name="Picardeau M."/>
        </authorList>
    </citation>
    <scope>NUCLEOTIDE SEQUENCE [LARGE SCALE GENOMIC DNA]</scope>
    <source>
        <strain evidence="2">201702455</strain>
    </source>
</reference>
<keyword evidence="3" id="KW-1185">Reference proteome</keyword>
<dbReference type="SUPFAM" id="SSF54593">
    <property type="entry name" value="Glyoxalase/Bleomycin resistance protein/Dihydroxybiphenyl dioxygenase"/>
    <property type="match status" value="1"/>
</dbReference>
<feature type="domain" description="Glyoxalase/fosfomycin resistance/dioxygenase" evidence="1">
    <location>
        <begin position="15"/>
        <end position="118"/>
    </location>
</feature>
<dbReference type="InterPro" id="IPR004360">
    <property type="entry name" value="Glyas_Fos-R_dOase_dom"/>
</dbReference>
<organism evidence="2 3">
    <name type="scientific">Leptospira sarikeiensis</name>
    <dbReference type="NCBI Taxonomy" id="2484943"/>
    <lineage>
        <taxon>Bacteria</taxon>
        <taxon>Pseudomonadati</taxon>
        <taxon>Spirochaetota</taxon>
        <taxon>Spirochaetia</taxon>
        <taxon>Leptospirales</taxon>
        <taxon>Leptospiraceae</taxon>
        <taxon>Leptospira</taxon>
    </lineage>
</organism>